<evidence type="ECO:0000313" key="11">
    <source>
        <dbReference type="Proteomes" id="UP000078476"/>
    </source>
</evidence>
<evidence type="ECO:0000313" key="10">
    <source>
        <dbReference type="EMBL" id="OAI21155.1"/>
    </source>
</evidence>
<evidence type="ECO:0000256" key="1">
    <source>
        <dbReference type="ARBA" id="ARBA00004561"/>
    </source>
</evidence>
<evidence type="ECO:0000256" key="6">
    <source>
        <dbReference type="ARBA" id="ARBA00023263"/>
    </source>
</evidence>
<gene>
    <name evidence="10" type="ORF">A1359_19765</name>
</gene>
<proteinExistence type="inferred from homology"/>
<evidence type="ECO:0000256" key="5">
    <source>
        <dbReference type="ARBA" id="ARBA00022837"/>
    </source>
</evidence>
<organism evidence="10 11">
    <name type="scientific">Methylomonas lenta</name>
    <dbReference type="NCBI Taxonomy" id="980561"/>
    <lineage>
        <taxon>Bacteria</taxon>
        <taxon>Pseudomonadati</taxon>
        <taxon>Pseudomonadota</taxon>
        <taxon>Gammaproteobacteria</taxon>
        <taxon>Methylococcales</taxon>
        <taxon>Methylococcaceae</taxon>
        <taxon>Methylomonas</taxon>
    </lineage>
</organism>
<dbReference type="InterPro" id="IPR011658">
    <property type="entry name" value="PA14_dom"/>
</dbReference>
<dbReference type="Gene3D" id="3.90.182.10">
    <property type="entry name" value="Toxin - Anthrax Protective Antigen,domain 1"/>
    <property type="match status" value="1"/>
</dbReference>
<feature type="domain" description="PA14" evidence="9">
    <location>
        <begin position="280"/>
        <end position="421"/>
    </location>
</feature>
<keyword evidence="3" id="KW-1029">Fimbrium biogenesis</keyword>
<dbReference type="SUPFAM" id="SSF50998">
    <property type="entry name" value="Quinoprotein alcohol dehydrogenase-like"/>
    <property type="match status" value="1"/>
</dbReference>
<comment type="caution">
    <text evidence="10">The sequence shown here is derived from an EMBL/GenBank/DDBJ whole genome shotgun (WGS) entry which is preliminary data.</text>
</comment>
<evidence type="ECO:0000256" key="3">
    <source>
        <dbReference type="ARBA" id="ARBA00022558"/>
    </source>
</evidence>
<reference evidence="10 11" key="1">
    <citation type="submission" date="2016-03" db="EMBL/GenBank/DDBJ databases">
        <authorList>
            <person name="Ploux O."/>
        </authorList>
    </citation>
    <scope>NUCLEOTIDE SEQUENCE [LARGE SCALE GENOMIC DNA]</scope>
    <source>
        <strain evidence="10 11">R-45370</strain>
    </source>
</reference>
<comment type="similarity">
    <text evidence="2">Belongs to the PilY1 family.</text>
</comment>
<dbReference type="EMBL" id="LUUI01000020">
    <property type="protein sequence ID" value="OAI21155.1"/>
    <property type="molecule type" value="Genomic_DNA"/>
</dbReference>
<evidence type="ECO:0000256" key="7">
    <source>
        <dbReference type="SAM" id="MobiDB-lite"/>
    </source>
</evidence>
<feature type="region of interest" description="Disordered" evidence="7">
    <location>
        <begin position="304"/>
        <end position="323"/>
    </location>
</feature>
<dbReference type="OrthoDB" id="7156875at2"/>
<accession>A0A177NT14</accession>
<evidence type="ECO:0000256" key="4">
    <source>
        <dbReference type="ARBA" id="ARBA00022723"/>
    </source>
</evidence>
<feature type="chain" id="PRO_5008069518" description="PA14 domain-containing protein" evidence="8">
    <location>
        <begin position="28"/>
        <end position="1671"/>
    </location>
</feature>
<comment type="subcellular location">
    <subcellularLocation>
        <location evidence="1">Fimbrium</location>
    </subcellularLocation>
</comment>
<keyword evidence="4" id="KW-0479">Metal-binding</keyword>
<feature type="compositionally biased region" description="Polar residues" evidence="7">
    <location>
        <begin position="304"/>
        <end position="316"/>
    </location>
</feature>
<keyword evidence="11" id="KW-1185">Reference proteome</keyword>
<dbReference type="Pfam" id="PF07691">
    <property type="entry name" value="PA14"/>
    <property type="match status" value="1"/>
</dbReference>
<dbReference type="SUPFAM" id="SSF56988">
    <property type="entry name" value="Anthrax protective antigen"/>
    <property type="match status" value="1"/>
</dbReference>
<keyword evidence="8" id="KW-0732">Signal</keyword>
<keyword evidence="5" id="KW-0106">Calcium</keyword>
<evidence type="ECO:0000256" key="8">
    <source>
        <dbReference type="SAM" id="SignalP"/>
    </source>
</evidence>
<dbReference type="GO" id="GO:0046872">
    <property type="term" value="F:metal ion binding"/>
    <property type="evidence" value="ECO:0007669"/>
    <property type="project" value="UniProtKB-KW"/>
</dbReference>
<feature type="signal peptide" evidence="8">
    <location>
        <begin position="1"/>
        <end position="27"/>
    </location>
</feature>
<name>A0A177NT14_9GAMM</name>
<dbReference type="InterPro" id="IPR008707">
    <property type="entry name" value="B-propeller_PilY1"/>
</dbReference>
<dbReference type="PROSITE" id="PS51820">
    <property type="entry name" value="PA14"/>
    <property type="match status" value="1"/>
</dbReference>
<dbReference type="RefSeq" id="WP_066976786.1">
    <property type="nucleotide sequence ID" value="NZ_LUUI01000020.1"/>
</dbReference>
<keyword evidence="6" id="KW-0281">Fimbrium</keyword>
<sequence length="1671" mass="179720">MNTRHYHITAYLIASLPLLLCPAYSVCADISQQPLFLTSSVPPIVMLTMGRDHKLFYEAYNDASDLNGDGLIDVGYNPDIDYYGYFDSHRCYDYDSGDGGYFKPEDATLDKTCSSVAGAWSGDFLNYITTARIDALRKVLYGGYRSTDTTSSTILKRSFIPQDAHAWGKEYDPTTNPGYSITDYTPLSEPALGTRHLFANVSLSYTGQPLMRVLNDSQYRIWEWVSIERPVAGTKCVHGGSGPNCAKAGSSTWSIVPSTVLSNLVRTTYNIASGTGSGHPESHTDFNYWITNYAVDSRKFGSGSMSTLNGNDQNPYGPNGGPDDNYLTRVTGKITVPTTGTYKFSVDGDDAVEVIINNTVVAYWYSGHAKCNCDSHNGTISLTAGIPYDIEFRHEERSGEDSFVLRWETTSTPNSVITDYSVNIEVCETDKLEANCKPYTDGTTTTYKPIGLLQTYGENDSMAFGLLTGSYKKNISGGVLRKNIESFKNEVNPDTGIFTSTNGIVSTINKLRINTFDYSSYAYASGWITTRPINEGEAAEWGNPIAEMMYEGLRYFAGKASPTSEFSISSSATPDATLGLPLPSWLDPYESTDAGGGGFLSCAKPMQLVISDINNSYDTDQLPGSSFSTFSGDLSDLNVSDLADTIWANESEASTIFIGQSGTVSDGAPTAKSATSFKNIRGLAPEEPTKLGGFYAGSVALHGAQKDLNPVTGDQKVDTLAVALASPLPRIEIPVKGQTVTLVPFAKSVNGSSISSTSSFQPTNQIVDFYVEKIVNTSEENKDTLINGGLPYGKFRINYEDVEQAADHDMDAIVEYTFSVNTSDEVVIQLNSTYAAGGITQHMGYVISGTTADGVYLEVRDQLGGETGPDTDYFLDTPPGQLPGGTWADGIALPFSATRTFKVGSTTSASYISHDPLWYAAKWGVHDTNEDGVITGKEWDDDENGVPDGYFLVTNAGKLPEQLAKAFAKLLSNVSSASAVAANTTRLDTGTLVYQAKFDPRDWSGQLLALSVDEITGEVNTTTPNWEAASVMPTASSRKIFTYNPDADPGERGISFQWAATLPETNITDTQKAYLNQLNGISDSYGENRLNWLRGDNSNELRLGGLLRNRVKLFDGSFITDTTALANPSTATIKLGDIVNSDPVYVGTADFGYSGLPSPEGGSYSSFRASSTYKTRRPMIYVGANDGMIHGFDAQKNAGSVTTGGKEVFAYLPNALFPELSKLTSSTYAHQYYVDGISTSGDVYFDSAWHTLLAGVTGAGGKAVFALDVTNPDSFGAANALWEFTSANDPDLGYTLAQPSIGRMNNGKWAVIVGNGYNSNTNKAILFILDAENGSVISKIDTGTTGANGLSAPVAADLNGDHIVDVIYAGDLQGNLWKFDVSSTSSASWNVVGSSPLFVACTTSGTTCTDRQPITAKPSIGPVGTDQGTGVMVYFGTGKYFETSDNVVSTSPQVQTFYGLWDNNTGAIADRADIQEQTIDFEGTPVNAEDETSSSIIRLTSRNTVCYSETSSISETDNSITCTTSNLKKGWAMNLLKPINIAQGERVVSPAIFYRDLVIFSTLIPSPDPCESGGDSRVMLLDALTGNRPLTSSFDLFGVGKKVDEHDLVKLNDKLYAASGLSLNINIHKNISIIGNFGFASGSNNELGQLTLDPGSNLTGSGTRKSWRQLR</sequence>
<evidence type="ECO:0000256" key="2">
    <source>
        <dbReference type="ARBA" id="ARBA00008387"/>
    </source>
</evidence>
<dbReference type="GO" id="GO:0009289">
    <property type="term" value="C:pilus"/>
    <property type="evidence" value="ECO:0007669"/>
    <property type="project" value="UniProtKB-SubCell"/>
</dbReference>
<dbReference type="Pfam" id="PF05567">
    <property type="entry name" value="T4P_PilY1"/>
    <property type="match status" value="1"/>
</dbReference>
<dbReference type="InterPro" id="IPR011047">
    <property type="entry name" value="Quinoprotein_ADH-like_sf"/>
</dbReference>
<dbReference type="Proteomes" id="UP000078476">
    <property type="component" value="Unassembled WGS sequence"/>
</dbReference>
<evidence type="ECO:0000259" key="9">
    <source>
        <dbReference type="PROSITE" id="PS51820"/>
    </source>
</evidence>
<protein>
    <recommendedName>
        <fullName evidence="9">PA14 domain-containing protein</fullName>
    </recommendedName>
</protein>
<dbReference type="InterPro" id="IPR037524">
    <property type="entry name" value="PA14/GLEYA"/>
</dbReference>
<dbReference type="STRING" id="980561.A1359_19765"/>